<keyword evidence="4" id="KW-1185">Reference proteome</keyword>
<organism evidence="3 4">
    <name type="scientific">Haloarcula limicola</name>
    <dbReference type="NCBI Taxonomy" id="1429915"/>
    <lineage>
        <taxon>Archaea</taxon>
        <taxon>Methanobacteriati</taxon>
        <taxon>Methanobacteriota</taxon>
        <taxon>Stenosarchaea group</taxon>
        <taxon>Halobacteria</taxon>
        <taxon>Halobacteriales</taxon>
        <taxon>Haloarculaceae</taxon>
        <taxon>Haloarcula</taxon>
    </lineage>
</organism>
<gene>
    <name evidence="3" type="ORF">KTS45_10440</name>
</gene>
<name>A0A8J7Y4I8_9EURY</name>
<accession>A0A8J7Y4I8</accession>
<dbReference type="EMBL" id="JAHQXF010000002">
    <property type="protein sequence ID" value="MBV0924615.1"/>
    <property type="molecule type" value="Genomic_DNA"/>
</dbReference>
<dbReference type="Proteomes" id="UP000766550">
    <property type="component" value="Unassembled WGS sequence"/>
</dbReference>
<sequence length="323" mass="33233">MTVENNVLMDGYDSSTGGYGGPPPSGGAAKLLVAGDLDIEKGDIYGDVEIGGTVRFTHPNGRLHGGNISYGEGLSPDPPGTNWDAGPDNWRAANASIEGPDSVGGLIDARGETLRATDANDNAATATVSAGRIQYGAAGPAETAVLSAGAYRLDDLVVGGDQTLVLDTSEGDIDVYVDGELAIDRGEIAVVGDGRVNVYLQGDLSIEGRNGNREVRTGGENATQFWVYANPHATAEFGSKVSYTGVIYGPGRGPDPGVELDLSSASSGSGIYGAFVGDVTTINNFDVHYDEALSNTETVQRSSRAPAVTYVHASTNGVTITAE</sequence>
<feature type="region of interest" description="Disordered" evidence="1">
    <location>
        <begin position="1"/>
        <end position="23"/>
    </location>
</feature>
<dbReference type="InterPro" id="IPR055729">
    <property type="entry name" value="DUF7305"/>
</dbReference>
<evidence type="ECO:0000313" key="3">
    <source>
        <dbReference type="EMBL" id="MBV0924615.1"/>
    </source>
</evidence>
<evidence type="ECO:0000256" key="1">
    <source>
        <dbReference type="SAM" id="MobiDB-lite"/>
    </source>
</evidence>
<dbReference type="Pfam" id="PF23981">
    <property type="entry name" value="DUF7305"/>
    <property type="match status" value="1"/>
</dbReference>
<dbReference type="OrthoDB" id="148042at2157"/>
<protein>
    <recommendedName>
        <fullName evidence="2">DUF7305 domain-containing protein</fullName>
    </recommendedName>
</protein>
<reference evidence="3 4" key="1">
    <citation type="submission" date="2021-06" db="EMBL/GenBank/DDBJ databases">
        <title>New haloarchaea isolates fom saline soil.</title>
        <authorList>
            <person name="Duran-Viseras A."/>
            <person name="Sanchez-Porro C.S."/>
            <person name="Ventosa A."/>
        </authorList>
    </citation>
    <scope>NUCLEOTIDE SEQUENCE [LARGE SCALE GENOMIC DNA]</scope>
    <source>
        <strain evidence="3 4">JCM 183640</strain>
    </source>
</reference>
<dbReference type="RefSeq" id="WP_162319172.1">
    <property type="nucleotide sequence ID" value="NZ_JAHQXF010000002.1"/>
</dbReference>
<feature type="domain" description="DUF7305" evidence="2">
    <location>
        <begin position="93"/>
        <end position="295"/>
    </location>
</feature>
<dbReference type="AlphaFoldDB" id="A0A8J7Y4I8"/>
<comment type="caution">
    <text evidence="3">The sequence shown here is derived from an EMBL/GenBank/DDBJ whole genome shotgun (WGS) entry which is preliminary data.</text>
</comment>
<proteinExistence type="predicted"/>
<evidence type="ECO:0000313" key="4">
    <source>
        <dbReference type="Proteomes" id="UP000766550"/>
    </source>
</evidence>
<evidence type="ECO:0000259" key="2">
    <source>
        <dbReference type="Pfam" id="PF23981"/>
    </source>
</evidence>